<gene>
    <name evidence="1" type="ORF">DPMN_012346</name>
</gene>
<reference evidence="1" key="2">
    <citation type="submission" date="2020-11" db="EMBL/GenBank/DDBJ databases">
        <authorList>
            <person name="McCartney M.A."/>
            <person name="Auch B."/>
            <person name="Kono T."/>
            <person name="Mallez S."/>
            <person name="Becker A."/>
            <person name="Gohl D.M."/>
            <person name="Silverstein K.A.T."/>
            <person name="Koren S."/>
            <person name="Bechman K.B."/>
            <person name="Herman A."/>
            <person name="Abrahante J.E."/>
            <person name="Garbe J."/>
        </authorList>
    </citation>
    <scope>NUCLEOTIDE SEQUENCE</scope>
    <source>
        <strain evidence="1">Duluth1</strain>
        <tissue evidence="1">Whole animal</tissue>
    </source>
</reference>
<comment type="caution">
    <text evidence="1">The sequence shown here is derived from an EMBL/GenBank/DDBJ whole genome shotgun (WGS) entry which is preliminary data.</text>
</comment>
<evidence type="ECO:0000313" key="1">
    <source>
        <dbReference type="EMBL" id="KAH3888314.1"/>
    </source>
</evidence>
<keyword evidence="2" id="KW-1185">Reference proteome</keyword>
<protein>
    <submittedName>
        <fullName evidence="1">Uncharacterized protein</fullName>
    </submittedName>
</protein>
<evidence type="ECO:0000313" key="2">
    <source>
        <dbReference type="Proteomes" id="UP000828390"/>
    </source>
</evidence>
<reference evidence="1" key="1">
    <citation type="journal article" date="2019" name="bioRxiv">
        <title>The Genome of the Zebra Mussel, Dreissena polymorpha: A Resource for Invasive Species Research.</title>
        <authorList>
            <person name="McCartney M.A."/>
            <person name="Auch B."/>
            <person name="Kono T."/>
            <person name="Mallez S."/>
            <person name="Zhang Y."/>
            <person name="Obille A."/>
            <person name="Becker A."/>
            <person name="Abrahante J.E."/>
            <person name="Garbe J."/>
            <person name="Badalamenti J.P."/>
            <person name="Herman A."/>
            <person name="Mangelson H."/>
            <person name="Liachko I."/>
            <person name="Sullivan S."/>
            <person name="Sone E.D."/>
            <person name="Koren S."/>
            <person name="Silverstein K.A.T."/>
            <person name="Beckman K.B."/>
            <person name="Gohl D.M."/>
        </authorList>
    </citation>
    <scope>NUCLEOTIDE SEQUENCE</scope>
    <source>
        <strain evidence="1">Duluth1</strain>
        <tissue evidence="1">Whole animal</tissue>
    </source>
</reference>
<accession>A0A9D4S0U5</accession>
<dbReference type="AlphaFoldDB" id="A0A9D4S0U5"/>
<name>A0A9D4S0U5_DREPO</name>
<organism evidence="1 2">
    <name type="scientific">Dreissena polymorpha</name>
    <name type="common">Zebra mussel</name>
    <name type="synonym">Mytilus polymorpha</name>
    <dbReference type="NCBI Taxonomy" id="45954"/>
    <lineage>
        <taxon>Eukaryota</taxon>
        <taxon>Metazoa</taxon>
        <taxon>Spiralia</taxon>
        <taxon>Lophotrochozoa</taxon>
        <taxon>Mollusca</taxon>
        <taxon>Bivalvia</taxon>
        <taxon>Autobranchia</taxon>
        <taxon>Heteroconchia</taxon>
        <taxon>Euheterodonta</taxon>
        <taxon>Imparidentia</taxon>
        <taxon>Neoheterodontei</taxon>
        <taxon>Myida</taxon>
        <taxon>Dreissenoidea</taxon>
        <taxon>Dreissenidae</taxon>
        <taxon>Dreissena</taxon>
    </lineage>
</organism>
<dbReference type="EMBL" id="JAIWYP010000001">
    <property type="protein sequence ID" value="KAH3888314.1"/>
    <property type="molecule type" value="Genomic_DNA"/>
</dbReference>
<proteinExistence type="predicted"/>
<dbReference type="Proteomes" id="UP000828390">
    <property type="component" value="Unassembled WGS sequence"/>
</dbReference>
<sequence>MSILNLGLQNVALARKPCDENEEKLLGQCYSMAEIKEKSVKHPNLKQAWEDAIEDVTATLACKFSRLKL</sequence>